<gene>
    <name evidence="2" type="ORF">ATL45_7216</name>
    <name evidence="3" type="ORF">SAMN05421805_107263</name>
</gene>
<dbReference type="EMBL" id="RBXX01000002">
    <property type="protein sequence ID" value="RKT88777.1"/>
    <property type="molecule type" value="Genomic_DNA"/>
</dbReference>
<dbReference type="RefSeq" id="WP_093154907.1">
    <property type="nucleotide sequence ID" value="NZ_FOUP01000007.1"/>
</dbReference>
<dbReference type="Proteomes" id="UP000199398">
    <property type="component" value="Unassembled WGS sequence"/>
</dbReference>
<evidence type="ECO:0000313" key="5">
    <source>
        <dbReference type="Proteomes" id="UP000270697"/>
    </source>
</evidence>
<dbReference type="STRING" id="455193.SAMN05421805_107263"/>
<reference evidence="3 4" key="1">
    <citation type="submission" date="2016-10" db="EMBL/GenBank/DDBJ databases">
        <authorList>
            <person name="de Groot N.N."/>
        </authorList>
    </citation>
    <scope>NUCLEOTIDE SEQUENCE [LARGE SCALE GENOMIC DNA]</scope>
    <source>
        <strain evidence="3 4">CPCC 201259</strain>
    </source>
</reference>
<organism evidence="3 4">
    <name type="scientific">Saccharopolyspora antimicrobica</name>
    <dbReference type="NCBI Taxonomy" id="455193"/>
    <lineage>
        <taxon>Bacteria</taxon>
        <taxon>Bacillati</taxon>
        <taxon>Actinomycetota</taxon>
        <taxon>Actinomycetes</taxon>
        <taxon>Pseudonocardiales</taxon>
        <taxon>Pseudonocardiaceae</taxon>
        <taxon>Saccharopolyspora</taxon>
    </lineage>
</organism>
<name>A0A1I5CRC9_9PSEU</name>
<protein>
    <recommendedName>
        <fullName evidence="6">Sporulation related domain-containing protein</fullName>
    </recommendedName>
</protein>
<evidence type="ECO:0000313" key="4">
    <source>
        <dbReference type="Proteomes" id="UP000199398"/>
    </source>
</evidence>
<dbReference type="Proteomes" id="UP000270697">
    <property type="component" value="Unassembled WGS sequence"/>
</dbReference>
<proteinExistence type="predicted"/>
<evidence type="ECO:0000313" key="3">
    <source>
        <dbReference type="EMBL" id="SFN89416.1"/>
    </source>
</evidence>
<keyword evidence="5" id="KW-1185">Reference proteome</keyword>
<feature type="region of interest" description="Disordered" evidence="1">
    <location>
        <begin position="48"/>
        <end position="67"/>
    </location>
</feature>
<accession>A0A1I5CRC9</accession>
<evidence type="ECO:0008006" key="6">
    <source>
        <dbReference type="Google" id="ProtNLM"/>
    </source>
</evidence>
<dbReference type="EMBL" id="FOUP01000007">
    <property type="protein sequence ID" value="SFN89416.1"/>
    <property type="molecule type" value="Genomic_DNA"/>
</dbReference>
<evidence type="ECO:0000313" key="2">
    <source>
        <dbReference type="EMBL" id="RKT88777.1"/>
    </source>
</evidence>
<sequence>MTDDPNPDQGWYFNLRTHQVQHHDRGRADDLLGPYPDEETARRALEIAAERTRQADAQDAERDDDEQ</sequence>
<reference evidence="2 5" key="2">
    <citation type="submission" date="2018-10" db="EMBL/GenBank/DDBJ databases">
        <title>Sequencing the genomes of 1000 actinobacteria strains.</title>
        <authorList>
            <person name="Klenk H.-P."/>
        </authorList>
    </citation>
    <scope>NUCLEOTIDE SEQUENCE [LARGE SCALE GENOMIC DNA]</scope>
    <source>
        <strain evidence="2 5">DSM 45119</strain>
    </source>
</reference>
<feature type="compositionally biased region" description="Basic and acidic residues" evidence="1">
    <location>
        <begin position="48"/>
        <end position="60"/>
    </location>
</feature>
<dbReference type="OrthoDB" id="3268477at2"/>
<evidence type="ECO:0000256" key="1">
    <source>
        <dbReference type="SAM" id="MobiDB-lite"/>
    </source>
</evidence>
<dbReference type="AlphaFoldDB" id="A0A1I5CRC9"/>